<keyword evidence="9" id="KW-1185">Reference proteome</keyword>
<dbReference type="Proteomes" id="UP000623172">
    <property type="component" value="Unassembled WGS sequence"/>
</dbReference>
<gene>
    <name evidence="8" type="ORF">H8696_00985</name>
</gene>
<dbReference type="EMBL" id="JACRSR010000001">
    <property type="protein sequence ID" value="MBC8530420.1"/>
    <property type="molecule type" value="Genomic_DNA"/>
</dbReference>
<comment type="function">
    <text evidence="1">Ferredoxins are iron-sulfur proteins that transfer electrons in a wide variety of metabolic reactions.</text>
</comment>
<evidence type="ECO:0000256" key="3">
    <source>
        <dbReference type="ARBA" id="ARBA00022485"/>
    </source>
</evidence>
<protein>
    <recommendedName>
        <fullName evidence="2">Ferredoxin</fullName>
    </recommendedName>
</protein>
<evidence type="ECO:0000313" key="8">
    <source>
        <dbReference type="EMBL" id="MBC8530420.1"/>
    </source>
</evidence>
<dbReference type="PANTHER" id="PTHR24960:SF76">
    <property type="entry name" value="4FE-4S FERREDOXIN-TYPE DOMAIN-CONTAINING PROTEIN"/>
    <property type="match status" value="1"/>
</dbReference>
<keyword evidence="3" id="KW-0004">4Fe-4S</keyword>
<comment type="caution">
    <text evidence="8">The sequence shown here is derived from an EMBL/GenBank/DDBJ whole genome shotgun (WGS) entry which is preliminary data.</text>
</comment>
<accession>A0A926HP84</accession>
<evidence type="ECO:0000256" key="1">
    <source>
        <dbReference type="ARBA" id="ARBA00003532"/>
    </source>
</evidence>
<organism evidence="8 9">
    <name type="scientific">Gehongia tenuis</name>
    <dbReference type="NCBI Taxonomy" id="2763655"/>
    <lineage>
        <taxon>Bacteria</taxon>
        <taxon>Bacillati</taxon>
        <taxon>Bacillota</taxon>
        <taxon>Clostridia</taxon>
        <taxon>Christensenellales</taxon>
        <taxon>Christensenellaceae</taxon>
        <taxon>Gehongia</taxon>
    </lineage>
</organism>
<keyword evidence="5" id="KW-0408">Iron</keyword>
<evidence type="ECO:0000256" key="5">
    <source>
        <dbReference type="ARBA" id="ARBA00023004"/>
    </source>
</evidence>
<keyword evidence="6" id="KW-0411">Iron-sulfur</keyword>
<dbReference type="InterPro" id="IPR017896">
    <property type="entry name" value="4Fe4S_Fe-S-bd"/>
</dbReference>
<evidence type="ECO:0000256" key="4">
    <source>
        <dbReference type="ARBA" id="ARBA00022723"/>
    </source>
</evidence>
<dbReference type="GO" id="GO:0051539">
    <property type="term" value="F:4 iron, 4 sulfur cluster binding"/>
    <property type="evidence" value="ECO:0007669"/>
    <property type="project" value="UniProtKB-KW"/>
</dbReference>
<proteinExistence type="predicted"/>
<dbReference type="RefSeq" id="WP_249314342.1">
    <property type="nucleotide sequence ID" value="NZ_JACRSR010000001.1"/>
</dbReference>
<evidence type="ECO:0000256" key="6">
    <source>
        <dbReference type="ARBA" id="ARBA00023014"/>
    </source>
</evidence>
<dbReference type="Gene3D" id="3.40.50.11440">
    <property type="match status" value="1"/>
</dbReference>
<dbReference type="InterPro" id="IPR017900">
    <property type="entry name" value="4Fe4S_Fe_S_CS"/>
</dbReference>
<dbReference type="Pfam" id="PF04015">
    <property type="entry name" value="DUF362"/>
    <property type="match status" value="1"/>
</dbReference>
<dbReference type="Pfam" id="PF13237">
    <property type="entry name" value="Fer4_10"/>
    <property type="match status" value="1"/>
</dbReference>
<dbReference type="PANTHER" id="PTHR24960">
    <property type="entry name" value="PHOTOSYSTEM I IRON-SULFUR CENTER-RELATED"/>
    <property type="match status" value="1"/>
</dbReference>
<dbReference type="InterPro" id="IPR007160">
    <property type="entry name" value="DUF362"/>
</dbReference>
<dbReference type="Gene3D" id="3.30.70.20">
    <property type="match status" value="1"/>
</dbReference>
<reference evidence="8" key="1">
    <citation type="submission" date="2020-08" db="EMBL/GenBank/DDBJ databases">
        <title>Genome public.</title>
        <authorList>
            <person name="Liu C."/>
            <person name="Sun Q."/>
        </authorList>
    </citation>
    <scope>NUCLEOTIDE SEQUENCE</scope>
    <source>
        <strain evidence="8">NSJ-53</strain>
    </source>
</reference>
<evidence type="ECO:0000256" key="2">
    <source>
        <dbReference type="ARBA" id="ARBA00013529"/>
    </source>
</evidence>
<sequence length="378" mass="41433">MKTAVVSCDNYERNTVEAALEEGLAYVGGIEQYIRPGMRVLIKPNLVIAKKPETCATTHPSVVAAVARRVKAAGAEPIIGDSAGGPFNEAWMKHVYASSGMLEVEKETGVPLNRDYSTVDRFNESAELLKKVTLWKTLAEADAVITVGKLKSHGLTGYCGAVKNLFGSIPGTLKIEYHYRMEGLQEFSKMLVELCEYVHPVLSIIDGVWGMEGEGPTGGDPRKIGQIIVSDNPHAADVAGSALIGLQPAEMCTIKRAVEKGLITGRLEDIGLNRPIGGLVVKDFKTLPIRDNRMLNRNMPKFVEVFLGPFFRPKPIFLHDKCVGCGICRNSCPAKAIVIREGRPYADMEKCIRCFCCQELCPKVAVKVKRPLFSRILK</sequence>
<dbReference type="PROSITE" id="PS51379">
    <property type="entry name" value="4FE4S_FER_2"/>
    <property type="match status" value="2"/>
</dbReference>
<feature type="domain" description="4Fe-4S ferredoxin-type" evidence="7">
    <location>
        <begin position="313"/>
        <end position="342"/>
    </location>
</feature>
<dbReference type="AlphaFoldDB" id="A0A926HP84"/>
<evidence type="ECO:0000313" key="9">
    <source>
        <dbReference type="Proteomes" id="UP000623172"/>
    </source>
</evidence>
<dbReference type="PROSITE" id="PS00198">
    <property type="entry name" value="4FE4S_FER_1"/>
    <property type="match status" value="1"/>
</dbReference>
<name>A0A926HP84_9FIRM</name>
<feature type="domain" description="4Fe-4S ferredoxin-type" evidence="7">
    <location>
        <begin position="343"/>
        <end position="371"/>
    </location>
</feature>
<evidence type="ECO:0000259" key="7">
    <source>
        <dbReference type="PROSITE" id="PS51379"/>
    </source>
</evidence>
<dbReference type="InterPro" id="IPR050157">
    <property type="entry name" value="PSI_iron-sulfur_center"/>
</dbReference>
<keyword evidence="4" id="KW-0479">Metal-binding</keyword>
<dbReference type="SUPFAM" id="SSF54862">
    <property type="entry name" value="4Fe-4S ferredoxins"/>
    <property type="match status" value="1"/>
</dbReference>
<dbReference type="GO" id="GO:0046872">
    <property type="term" value="F:metal ion binding"/>
    <property type="evidence" value="ECO:0007669"/>
    <property type="project" value="UniProtKB-KW"/>
</dbReference>